<evidence type="ECO:0000313" key="4">
    <source>
        <dbReference type="Proteomes" id="UP001295423"/>
    </source>
</evidence>
<accession>A0AAD2FNW0</accession>
<organism evidence="3 4">
    <name type="scientific">Cylindrotheca closterium</name>
    <dbReference type="NCBI Taxonomy" id="2856"/>
    <lineage>
        <taxon>Eukaryota</taxon>
        <taxon>Sar</taxon>
        <taxon>Stramenopiles</taxon>
        <taxon>Ochrophyta</taxon>
        <taxon>Bacillariophyta</taxon>
        <taxon>Bacillariophyceae</taxon>
        <taxon>Bacillariophycidae</taxon>
        <taxon>Bacillariales</taxon>
        <taxon>Bacillariaceae</taxon>
        <taxon>Cylindrotheca</taxon>
    </lineage>
</organism>
<gene>
    <name evidence="3" type="ORF">CYCCA115_LOCUS11323</name>
</gene>
<dbReference type="AlphaFoldDB" id="A0AAD2FNW0"/>
<keyword evidence="2" id="KW-1133">Transmembrane helix</keyword>
<keyword evidence="2" id="KW-0472">Membrane</keyword>
<reference evidence="3" key="1">
    <citation type="submission" date="2023-08" db="EMBL/GenBank/DDBJ databases">
        <authorList>
            <person name="Audoor S."/>
            <person name="Bilcke G."/>
        </authorList>
    </citation>
    <scope>NUCLEOTIDE SEQUENCE</scope>
</reference>
<evidence type="ECO:0000313" key="3">
    <source>
        <dbReference type="EMBL" id="CAJ1947817.1"/>
    </source>
</evidence>
<name>A0AAD2FNW0_9STRA</name>
<keyword evidence="2" id="KW-0812">Transmembrane</keyword>
<comment type="caution">
    <text evidence="3">The sequence shown here is derived from an EMBL/GenBank/DDBJ whole genome shotgun (WGS) entry which is preliminary data.</text>
</comment>
<dbReference type="EMBL" id="CAKOGP040001736">
    <property type="protein sequence ID" value="CAJ1947817.1"/>
    <property type="molecule type" value="Genomic_DNA"/>
</dbReference>
<protein>
    <submittedName>
        <fullName evidence="3">Uncharacterized protein</fullName>
    </submittedName>
</protein>
<evidence type="ECO:0000256" key="2">
    <source>
        <dbReference type="SAM" id="Phobius"/>
    </source>
</evidence>
<proteinExistence type="predicted"/>
<keyword evidence="4" id="KW-1185">Reference proteome</keyword>
<feature type="transmembrane region" description="Helical" evidence="2">
    <location>
        <begin position="62"/>
        <end position="85"/>
    </location>
</feature>
<dbReference type="Proteomes" id="UP001295423">
    <property type="component" value="Unassembled WGS sequence"/>
</dbReference>
<feature type="region of interest" description="Disordered" evidence="1">
    <location>
        <begin position="1"/>
        <end position="26"/>
    </location>
</feature>
<sequence>MSVTIPFRSPRHADIEQPPPPPVEDGTAVTIAADSADSIINDAPIPETSERHRLEGLGPASMWKAAIVAVLIIICSNILTTWLVVTRTRSTVVTVSTRNRPLFPKDNSTSIITIPQDEMKYLQQQYKEGYVIIFEGSCQYTSNYDGMYTLPVSMYSTELYWVIQNNNQDDLYEYHNIRKLSDGTVALGFRCTKPLSSCQLMSETVCKQALEAT</sequence>
<evidence type="ECO:0000256" key="1">
    <source>
        <dbReference type="SAM" id="MobiDB-lite"/>
    </source>
</evidence>